<keyword evidence="3" id="KW-1185">Reference proteome</keyword>
<name>A0A139I430_9PEZI</name>
<evidence type="ECO:0000313" key="2">
    <source>
        <dbReference type="EMBL" id="KXT09454.1"/>
    </source>
</evidence>
<evidence type="ECO:0000313" key="3">
    <source>
        <dbReference type="Proteomes" id="UP000073492"/>
    </source>
</evidence>
<sequence length="159" mass="17050">MVEPPLSISTDLQRPASGPPPMSQLHSPSAHGSIFLRPLGSANSFSPVASRASLPTTSSQEGLEGFARALLSRATSSNPSWSDILSRLYGVAITAAQQRRQRLFGFDPDSAERIETLQVLIDLCRKILTEGTSRTASVWSDLRVAAETAFAESISNEPP</sequence>
<organism evidence="2 3">
    <name type="scientific">Pseudocercospora musae</name>
    <dbReference type="NCBI Taxonomy" id="113226"/>
    <lineage>
        <taxon>Eukaryota</taxon>
        <taxon>Fungi</taxon>
        <taxon>Dikarya</taxon>
        <taxon>Ascomycota</taxon>
        <taxon>Pezizomycotina</taxon>
        <taxon>Dothideomycetes</taxon>
        <taxon>Dothideomycetidae</taxon>
        <taxon>Mycosphaerellales</taxon>
        <taxon>Mycosphaerellaceae</taxon>
        <taxon>Pseudocercospora</taxon>
    </lineage>
</organism>
<proteinExistence type="predicted"/>
<comment type="caution">
    <text evidence="2">The sequence shown here is derived from an EMBL/GenBank/DDBJ whole genome shotgun (WGS) entry which is preliminary data.</text>
</comment>
<accession>A0A139I430</accession>
<dbReference type="EMBL" id="LFZO01000342">
    <property type="protein sequence ID" value="KXT09454.1"/>
    <property type="molecule type" value="Genomic_DNA"/>
</dbReference>
<dbReference type="Proteomes" id="UP000073492">
    <property type="component" value="Unassembled WGS sequence"/>
</dbReference>
<dbReference type="AlphaFoldDB" id="A0A139I430"/>
<reference evidence="2 3" key="1">
    <citation type="submission" date="2015-07" db="EMBL/GenBank/DDBJ databases">
        <title>Comparative genomics of the Sigatoka disease complex on banana suggests a link between parallel evolutionary changes in Pseudocercospora fijiensis and Pseudocercospora eumusae and increased virulence on the banana host.</title>
        <authorList>
            <person name="Chang T.-C."/>
            <person name="Salvucci A."/>
            <person name="Crous P.W."/>
            <person name="Stergiopoulos I."/>
        </authorList>
    </citation>
    <scope>NUCLEOTIDE SEQUENCE [LARGE SCALE GENOMIC DNA]</scope>
    <source>
        <strain evidence="2 3">CBS 116634</strain>
    </source>
</reference>
<gene>
    <name evidence="2" type="ORF">AC579_10202</name>
</gene>
<feature type="region of interest" description="Disordered" evidence="1">
    <location>
        <begin position="1"/>
        <end position="34"/>
    </location>
</feature>
<protein>
    <submittedName>
        <fullName evidence="2">Uncharacterized protein</fullName>
    </submittedName>
</protein>
<evidence type="ECO:0000256" key="1">
    <source>
        <dbReference type="SAM" id="MobiDB-lite"/>
    </source>
</evidence>